<reference evidence="11" key="1">
    <citation type="submission" date="2019-08" db="EMBL/GenBank/DDBJ databases">
        <authorList>
            <person name="Kucharzyk K."/>
            <person name="Murdoch R.W."/>
            <person name="Higgins S."/>
            <person name="Loffler F."/>
        </authorList>
    </citation>
    <scope>NUCLEOTIDE SEQUENCE</scope>
</reference>
<comment type="cofactor">
    <cofactor evidence="1">
        <name>Mg(2+)</name>
        <dbReference type="ChEBI" id="CHEBI:18420"/>
    </cofactor>
</comment>
<dbReference type="Pfam" id="PF01926">
    <property type="entry name" value="MMR_HSR1"/>
    <property type="match status" value="1"/>
</dbReference>
<accession>A0A644T9F6</accession>
<keyword evidence="4" id="KW-0479">Metal-binding</keyword>
<dbReference type="PANTHER" id="PTHR11649">
    <property type="entry name" value="MSS1/TRME-RELATED GTP-BINDING PROTEIN"/>
    <property type="match status" value="1"/>
</dbReference>
<evidence type="ECO:0000256" key="8">
    <source>
        <dbReference type="ARBA" id="ARBA00023210"/>
    </source>
</evidence>
<comment type="similarity">
    <text evidence="2">Belongs to the TRAFAC class TrmE-Era-EngA-EngB-Septin-like GTPase superfamily. EngB GTPase family.</text>
</comment>
<dbReference type="PANTHER" id="PTHR11649:SF13">
    <property type="entry name" value="ENGB-TYPE G DOMAIN-CONTAINING PROTEIN"/>
    <property type="match status" value="1"/>
</dbReference>
<dbReference type="GO" id="GO:0000917">
    <property type="term" value="P:division septum assembly"/>
    <property type="evidence" value="ECO:0007669"/>
    <property type="project" value="UniProtKB-KW"/>
</dbReference>
<evidence type="ECO:0000256" key="2">
    <source>
        <dbReference type="ARBA" id="ARBA00009638"/>
    </source>
</evidence>
<evidence type="ECO:0000256" key="1">
    <source>
        <dbReference type="ARBA" id="ARBA00001946"/>
    </source>
</evidence>
<gene>
    <name evidence="11" type="primary">engB_4</name>
    <name evidence="11" type="ORF">SDC9_09081</name>
</gene>
<evidence type="ECO:0000259" key="10">
    <source>
        <dbReference type="PROSITE" id="PS51706"/>
    </source>
</evidence>
<dbReference type="PROSITE" id="PS51706">
    <property type="entry name" value="G_ENGB"/>
    <property type="match status" value="1"/>
</dbReference>
<keyword evidence="9" id="KW-0131">Cell cycle</keyword>
<dbReference type="HAMAP" id="MF_00321">
    <property type="entry name" value="GTPase_EngB"/>
    <property type="match status" value="1"/>
</dbReference>
<evidence type="ECO:0000313" key="11">
    <source>
        <dbReference type="EMBL" id="MPL63454.1"/>
    </source>
</evidence>
<evidence type="ECO:0000256" key="4">
    <source>
        <dbReference type="ARBA" id="ARBA00022723"/>
    </source>
</evidence>
<dbReference type="CDD" id="cd01876">
    <property type="entry name" value="YihA_EngB"/>
    <property type="match status" value="1"/>
</dbReference>
<evidence type="ECO:0000256" key="6">
    <source>
        <dbReference type="ARBA" id="ARBA00022842"/>
    </source>
</evidence>
<dbReference type="GO" id="GO:0005525">
    <property type="term" value="F:GTP binding"/>
    <property type="evidence" value="ECO:0007669"/>
    <property type="project" value="UniProtKB-KW"/>
</dbReference>
<feature type="domain" description="EngB-type G" evidence="10">
    <location>
        <begin position="30"/>
        <end position="208"/>
    </location>
</feature>
<organism evidence="11">
    <name type="scientific">bioreactor metagenome</name>
    <dbReference type="NCBI Taxonomy" id="1076179"/>
    <lineage>
        <taxon>unclassified sequences</taxon>
        <taxon>metagenomes</taxon>
        <taxon>ecological metagenomes</taxon>
    </lineage>
</organism>
<protein>
    <submittedName>
        <fullName evidence="11">Putative GTP-binding protein EngB</fullName>
    </submittedName>
</protein>
<dbReference type="GO" id="GO:0046872">
    <property type="term" value="F:metal ion binding"/>
    <property type="evidence" value="ECO:0007669"/>
    <property type="project" value="UniProtKB-KW"/>
</dbReference>
<evidence type="ECO:0000256" key="3">
    <source>
        <dbReference type="ARBA" id="ARBA00022618"/>
    </source>
</evidence>
<dbReference type="GO" id="GO:0005829">
    <property type="term" value="C:cytosol"/>
    <property type="evidence" value="ECO:0007669"/>
    <property type="project" value="TreeGrafter"/>
</dbReference>
<keyword evidence="5" id="KW-0547">Nucleotide-binding</keyword>
<keyword evidence="8" id="KW-0717">Septation</keyword>
<dbReference type="InterPro" id="IPR006073">
    <property type="entry name" value="GTP-bd"/>
</dbReference>
<evidence type="ECO:0000256" key="9">
    <source>
        <dbReference type="ARBA" id="ARBA00023306"/>
    </source>
</evidence>
<dbReference type="SUPFAM" id="SSF52540">
    <property type="entry name" value="P-loop containing nucleoside triphosphate hydrolases"/>
    <property type="match status" value="1"/>
</dbReference>
<evidence type="ECO:0000256" key="5">
    <source>
        <dbReference type="ARBA" id="ARBA00022741"/>
    </source>
</evidence>
<dbReference type="InterPro" id="IPR030393">
    <property type="entry name" value="G_ENGB_dom"/>
</dbReference>
<name>A0A644T9F6_9ZZZZ</name>
<dbReference type="InterPro" id="IPR027417">
    <property type="entry name" value="P-loop_NTPase"/>
</dbReference>
<dbReference type="InterPro" id="IPR019987">
    <property type="entry name" value="GTP-bd_ribosome_bio_YsxC"/>
</dbReference>
<keyword evidence="3" id="KW-0132">Cell division</keyword>
<dbReference type="AlphaFoldDB" id="A0A644T9F6"/>
<dbReference type="EMBL" id="VSSQ01000021">
    <property type="protein sequence ID" value="MPL63454.1"/>
    <property type="molecule type" value="Genomic_DNA"/>
</dbReference>
<dbReference type="NCBIfam" id="TIGR03598">
    <property type="entry name" value="GTPase_YsxC"/>
    <property type="match status" value="1"/>
</dbReference>
<evidence type="ECO:0000256" key="7">
    <source>
        <dbReference type="ARBA" id="ARBA00023134"/>
    </source>
</evidence>
<comment type="caution">
    <text evidence="11">The sequence shown here is derived from an EMBL/GenBank/DDBJ whole genome shotgun (WGS) entry which is preliminary data.</text>
</comment>
<keyword evidence="6" id="KW-0460">Magnesium</keyword>
<keyword evidence="7" id="KW-0342">GTP-binding</keyword>
<dbReference type="Gene3D" id="3.40.50.300">
    <property type="entry name" value="P-loop containing nucleotide triphosphate hydrolases"/>
    <property type="match status" value="1"/>
</dbReference>
<sequence length="208" mass="23369">MTDDTAITIISAQYAASAVRADQYPNPEEDLCEIAFIGRSNVGKSSLLNSLARRHGLARTSGTPGKTQTLNFYRLAAKIDEERQDFFLVDLPGYGYARTGQKNRRQWAKFSEEYMLNSPRLKLICQLIDIRHLPMASDIAAYRWFTENNLPIQLIATKADKISRMGLKRQLETIKRGLGASCNIIAYSAEKGLGRDDLLDVIGRLLLK</sequence>
<proteinExistence type="inferred from homology"/>